<dbReference type="AlphaFoldDB" id="A0A4Q9PE34"/>
<keyword evidence="2" id="KW-1185">Reference proteome</keyword>
<organism evidence="1 2">
    <name type="scientific">Dichomitus squalens</name>
    <dbReference type="NCBI Taxonomy" id="114155"/>
    <lineage>
        <taxon>Eukaryota</taxon>
        <taxon>Fungi</taxon>
        <taxon>Dikarya</taxon>
        <taxon>Basidiomycota</taxon>
        <taxon>Agaricomycotina</taxon>
        <taxon>Agaricomycetes</taxon>
        <taxon>Polyporales</taxon>
        <taxon>Polyporaceae</taxon>
        <taxon>Dichomitus</taxon>
    </lineage>
</organism>
<name>A0A4Q9PE34_9APHY</name>
<gene>
    <name evidence="1" type="ORF">BD310DRAFT_1007146</name>
</gene>
<evidence type="ECO:0000313" key="2">
    <source>
        <dbReference type="Proteomes" id="UP000292082"/>
    </source>
</evidence>
<feature type="non-terminal residue" evidence="1">
    <location>
        <position position="1"/>
    </location>
</feature>
<reference evidence="1 2" key="1">
    <citation type="submission" date="2019-01" db="EMBL/GenBank/DDBJ databases">
        <title>Draft genome sequences of three monokaryotic isolates of the white-rot basidiomycete fungus Dichomitus squalens.</title>
        <authorList>
            <consortium name="DOE Joint Genome Institute"/>
            <person name="Lopez S.C."/>
            <person name="Andreopoulos B."/>
            <person name="Pangilinan J."/>
            <person name="Lipzen A."/>
            <person name="Riley R."/>
            <person name="Ahrendt S."/>
            <person name="Ng V."/>
            <person name="Barry K."/>
            <person name="Daum C."/>
            <person name="Grigoriev I.V."/>
            <person name="Hilden K.S."/>
            <person name="Makela M.R."/>
            <person name="de Vries R.P."/>
        </authorList>
    </citation>
    <scope>NUCLEOTIDE SEQUENCE [LARGE SCALE GENOMIC DNA]</scope>
    <source>
        <strain evidence="1 2">CBS 464.89</strain>
    </source>
</reference>
<accession>A0A4Q9PE34</accession>
<sequence>GDPTTESTVGVDLSLCSTLERLDIGLDPELVSDGKPFDNLKAMLNSWDSQVPVRDIHLDAYPSRAFTRKGFADLLGTVGRVLEELFHD</sequence>
<evidence type="ECO:0000313" key="1">
    <source>
        <dbReference type="EMBL" id="TBU51322.1"/>
    </source>
</evidence>
<dbReference type="EMBL" id="ML145340">
    <property type="protein sequence ID" value="TBU51322.1"/>
    <property type="molecule type" value="Genomic_DNA"/>
</dbReference>
<dbReference type="Proteomes" id="UP000292082">
    <property type="component" value="Unassembled WGS sequence"/>
</dbReference>
<proteinExistence type="predicted"/>
<protein>
    <submittedName>
        <fullName evidence="1">Uncharacterized protein</fullName>
    </submittedName>
</protein>